<proteinExistence type="predicted"/>
<sequence length="100" mass="11562">MLLRSFCCRRSAPIRHPSPDEWEQYPFRVVRKGTKLKRYFSPCERGDKCFADMRQCRGKGQNCRVGSESYGDRKPHVNEFGASCNTNPSLLLHSIILVQL</sequence>
<evidence type="ECO:0000313" key="2">
    <source>
        <dbReference type="Proteomes" id="UP001054837"/>
    </source>
</evidence>
<name>A0AAV4MIH8_9ARAC</name>
<protein>
    <submittedName>
        <fullName evidence="1">Uncharacterized protein</fullName>
    </submittedName>
</protein>
<reference evidence="1 2" key="1">
    <citation type="submission" date="2021-06" db="EMBL/GenBank/DDBJ databases">
        <title>Caerostris darwini draft genome.</title>
        <authorList>
            <person name="Kono N."/>
            <person name="Arakawa K."/>
        </authorList>
    </citation>
    <scope>NUCLEOTIDE SEQUENCE [LARGE SCALE GENOMIC DNA]</scope>
</reference>
<accession>A0AAV4MIH8</accession>
<keyword evidence="2" id="KW-1185">Reference proteome</keyword>
<dbReference type="Proteomes" id="UP001054837">
    <property type="component" value="Unassembled WGS sequence"/>
</dbReference>
<comment type="caution">
    <text evidence="1">The sequence shown here is derived from an EMBL/GenBank/DDBJ whole genome shotgun (WGS) entry which is preliminary data.</text>
</comment>
<dbReference type="EMBL" id="BPLQ01000476">
    <property type="protein sequence ID" value="GIX71703.1"/>
    <property type="molecule type" value="Genomic_DNA"/>
</dbReference>
<organism evidence="1 2">
    <name type="scientific">Caerostris darwini</name>
    <dbReference type="NCBI Taxonomy" id="1538125"/>
    <lineage>
        <taxon>Eukaryota</taxon>
        <taxon>Metazoa</taxon>
        <taxon>Ecdysozoa</taxon>
        <taxon>Arthropoda</taxon>
        <taxon>Chelicerata</taxon>
        <taxon>Arachnida</taxon>
        <taxon>Araneae</taxon>
        <taxon>Araneomorphae</taxon>
        <taxon>Entelegynae</taxon>
        <taxon>Araneoidea</taxon>
        <taxon>Araneidae</taxon>
        <taxon>Caerostris</taxon>
    </lineage>
</organism>
<dbReference type="AlphaFoldDB" id="A0AAV4MIH8"/>
<gene>
    <name evidence="1" type="ORF">CDAR_534601</name>
</gene>
<evidence type="ECO:0000313" key="1">
    <source>
        <dbReference type="EMBL" id="GIX71703.1"/>
    </source>
</evidence>